<feature type="domain" description="EamA" evidence="7">
    <location>
        <begin position="112"/>
        <end position="252"/>
    </location>
</feature>
<name>A0A1J9RLY6_9PEZI</name>
<keyword evidence="3 6" id="KW-1133">Transmembrane helix</keyword>
<proteinExistence type="predicted"/>
<feature type="transmembrane region" description="Helical" evidence="6">
    <location>
        <begin position="357"/>
        <end position="376"/>
    </location>
</feature>
<evidence type="ECO:0000259" key="7">
    <source>
        <dbReference type="Pfam" id="PF00892"/>
    </source>
</evidence>
<comment type="caution">
    <text evidence="8">The sequence shown here is derived from an EMBL/GenBank/DDBJ whole genome shotgun (WGS) entry which is preliminary data.</text>
</comment>
<feature type="transmembrane region" description="Helical" evidence="6">
    <location>
        <begin position="180"/>
        <end position="204"/>
    </location>
</feature>
<reference evidence="8 9" key="1">
    <citation type="submission" date="2016-10" db="EMBL/GenBank/DDBJ databases">
        <title>Proteomics and genomics reveal pathogen-plant mechanisms compatible with a hemibiotrophic lifestyle of Diplodia corticola.</title>
        <authorList>
            <person name="Fernandes I."/>
            <person name="De Jonge R."/>
            <person name="Van De Peer Y."/>
            <person name="Devreese B."/>
            <person name="Alves A."/>
            <person name="Esteves A.C."/>
        </authorList>
    </citation>
    <scope>NUCLEOTIDE SEQUENCE [LARGE SCALE GENOMIC DNA]</scope>
    <source>
        <strain evidence="8 9">CBS 112549</strain>
    </source>
</reference>
<feature type="transmembrane region" description="Helical" evidence="6">
    <location>
        <begin position="113"/>
        <end position="134"/>
    </location>
</feature>
<feature type="transmembrane region" description="Helical" evidence="6">
    <location>
        <begin position="241"/>
        <end position="260"/>
    </location>
</feature>
<dbReference type="OrthoDB" id="306876at2759"/>
<organism evidence="8 9">
    <name type="scientific">Diplodia corticola</name>
    <dbReference type="NCBI Taxonomy" id="236234"/>
    <lineage>
        <taxon>Eukaryota</taxon>
        <taxon>Fungi</taxon>
        <taxon>Dikarya</taxon>
        <taxon>Ascomycota</taxon>
        <taxon>Pezizomycotina</taxon>
        <taxon>Dothideomycetes</taxon>
        <taxon>Dothideomycetes incertae sedis</taxon>
        <taxon>Botryosphaeriales</taxon>
        <taxon>Botryosphaeriaceae</taxon>
        <taxon>Diplodia</taxon>
    </lineage>
</organism>
<feature type="region of interest" description="Disordered" evidence="5">
    <location>
        <begin position="466"/>
        <end position="493"/>
    </location>
</feature>
<dbReference type="Pfam" id="PF00892">
    <property type="entry name" value="EamA"/>
    <property type="match status" value="2"/>
</dbReference>
<feature type="transmembrane region" description="Helical" evidence="6">
    <location>
        <begin position="292"/>
        <end position="315"/>
    </location>
</feature>
<evidence type="ECO:0000256" key="2">
    <source>
        <dbReference type="ARBA" id="ARBA00022692"/>
    </source>
</evidence>
<feature type="domain" description="EamA" evidence="7">
    <location>
        <begin position="296"/>
        <end position="427"/>
    </location>
</feature>
<feature type="transmembrane region" description="Helical" evidence="6">
    <location>
        <begin position="210"/>
        <end position="229"/>
    </location>
</feature>
<evidence type="ECO:0000313" key="9">
    <source>
        <dbReference type="Proteomes" id="UP000183809"/>
    </source>
</evidence>
<dbReference type="PANTHER" id="PTHR22911:SF6">
    <property type="entry name" value="SOLUTE CARRIER FAMILY 35 MEMBER G1"/>
    <property type="match status" value="1"/>
</dbReference>
<evidence type="ECO:0000256" key="1">
    <source>
        <dbReference type="ARBA" id="ARBA00004141"/>
    </source>
</evidence>
<dbReference type="InterPro" id="IPR000620">
    <property type="entry name" value="EamA_dom"/>
</dbReference>
<keyword evidence="9" id="KW-1185">Reference proteome</keyword>
<sequence length="493" mass="52316">MSPLPNATNEGKKPRSASDAATFAAVVENDALARVPVTKPSGQSLRLSIPRTPDCRAASPAPSALSMDDYPSAHTATSSTFLLPRSFRDDELSEKRPQTWRTRLQALWSHNKGLILVLISQLFGVAMNIATRILEIEGNDGNGYNPFQILFARMGITLILSSLYVWWTKVEHAPFGPREVRWLLVLRGFGGFFGVFGVYYSLLYLPLSDATVITFLAPSLACFACSILINEPFTRTEQTGALISLLGVVLIARPASLFTFSSPSPPSSATPSTTSTSPSAGDYTSVTPSQRATAVAVALVGVLGAATAFTTLRWIGRRAHALISVNYFAAWCTFVSFVAMLVSPSIPFLLPTSSSDWALLVFLGVCGFVMQFLLAAGLQHERSGRATNMVYCQMLFALAGDRVVFGTGPDGWGWAGSGLILGSAVVVAVRKREGGRGGGLGVRAGGLGDEERGLGLGLGDGDGDVGGFEEEGGVVRGGGHGGRDEAEEEEVRK</sequence>
<dbReference type="GeneID" id="31014035"/>
<evidence type="ECO:0000256" key="6">
    <source>
        <dbReference type="SAM" id="Phobius"/>
    </source>
</evidence>
<protein>
    <submittedName>
        <fullName evidence="8">Integral membrane protein duf6</fullName>
    </submittedName>
</protein>
<feature type="region of interest" description="Disordered" evidence="5">
    <location>
        <begin position="50"/>
        <end position="69"/>
    </location>
</feature>
<feature type="transmembrane region" description="Helical" evidence="6">
    <location>
        <begin position="146"/>
        <end position="168"/>
    </location>
</feature>
<evidence type="ECO:0000313" key="8">
    <source>
        <dbReference type="EMBL" id="OJD33587.1"/>
    </source>
</evidence>
<comment type="subcellular location">
    <subcellularLocation>
        <location evidence="1">Membrane</location>
        <topology evidence="1">Multi-pass membrane protein</topology>
    </subcellularLocation>
</comment>
<feature type="transmembrane region" description="Helical" evidence="6">
    <location>
        <begin position="327"/>
        <end position="351"/>
    </location>
</feature>
<accession>A0A1J9RLY6</accession>
<evidence type="ECO:0000256" key="4">
    <source>
        <dbReference type="ARBA" id="ARBA00023136"/>
    </source>
</evidence>
<gene>
    <name evidence="8" type="ORF">BKCO1_2900018</name>
</gene>
<feature type="compositionally biased region" description="Low complexity" evidence="5">
    <location>
        <begin position="269"/>
        <end position="280"/>
    </location>
</feature>
<dbReference type="STRING" id="236234.A0A1J9RLY6"/>
<dbReference type="AlphaFoldDB" id="A0A1J9RLY6"/>
<evidence type="ECO:0000256" key="5">
    <source>
        <dbReference type="SAM" id="MobiDB-lite"/>
    </source>
</evidence>
<keyword evidence="4 6" id="KW-0472">Membrane</keyword>
<dbReference type="Proteomes" id="UP000183809">
    <property type="component" value="Unassembled WGS sequence"/>
</dbReference>
<feature type="region of interest" description="Disordered" evidence="5">
    <location>
        <begin position="261"/>
        <end position="285"/>
    </location>
</feature>
<dbReference type="PANTHER" id="PTHR22911">
    <property type="entry name" value="ACYL-MALONYL CONDENSING ENZYME-RELATED"/>
    <property type="match status" value="1"/>
</dbReference>
<dbReference type="InterPro" id="IPR037185">
    <property type="entry name" value="EmrE-like"/>
</dbReference>
<evidence type="ECO:0000256" key="3">
    <source>
        <dbReference type="ARBA" id="ARBA00022989"/>
    </source>
</evidence>
<dbReference type="GO" id="GO:0016020">
    <property type="term" value="C:membrane"/>
    <property type="evidence" value="ECO:0007669"/>
    <property type="project" value="UniProtKB-SubCell"/>
</dbReference>
<dbReference type="RefSeq" id="XP_020129847.1">
    <property type="nucleotide sequence ID" value="XM_020273774.1"/>
</dbReference>
<dbReference type="SUPFAM" id="SSF103481">
    <property type="entry name" value="Multidrug resistance efflux transporter EmrE"/>
    <property type="match status" value="2"/>
</dbReference>
<dbReference type="EMBL" id="MNUE01000029">
    <property type="protein sequence ID" value="OJD33587.1"/>
    <property type="molecule type" value="Genomic_DNA"/>
</dbReference>
<keyword evidence="2 6" id="KW-0812">Transmembrane</keyword>